<dbReference type="GO" id="GO:0015562">
    <property type="term" value="F:efflux transmembrane transporter activity"/>
    <property type="evidence" value="ECO:0007669"/>
    <property type="project" value="TreeGrafter"/>
</dbReference>
<feature type="domain" description="CusB-like beta-barrel" evidence="3">
    <location>
        <begin position="214"/>
        <end position="285"/>
    </location>
</feature>
<dbReference type="GO" id="GO:1990281">
    <property type="term" value="C:efflux pump complex"/>
    <property type="evidence" value="ECO:0007669"/>
    <property type="project" value="TreeGrafter"/>
</dbReference>
<accession>E1QEK9</accession>
<evidence type="ECO:0000259" key="3">
    <source>
        <dbReference type="Pfam" id="PF25954"/>
    </source>
</evidence>
<dbReference type="Pfam" id="PF25954">
    <property type="entry name" value="Beta-barrel_RND_2"/>
    <property type="match status" value="1"/>
</dbReference>
<evidence type="ECO:0000313" key="5">
    <source>
        <dbReference type="EMBL" id="ADK83995.1"/>
    </source>
</evidence>
<dbReference type="Gene3D" id="2.40.50.100">
    <property type="match status" value="1"/>
</dbReference>
<name>E1QEK9_DESB2</name>
<dbReference type="Proteomes" id="UP000009047">
    <property type="component" value="Chromosome"/>
</dbReference>
<protein>
    <submittedName>
        <fullName evidence="5">Efflux transporter, RND family, MFP subunit</fullName>
    </submittedName>
</protein>
<dbReference type="OrthoDB" id="9784484at2"/>
<dbReference type="InterPro" id="IPR058625">
    <property type="entry name" value="MdtA-like_BSH"/>
</dbReference>
<dbReference type="Pfam" id="PF25917">
    <property type="entry name" value="BSH_RND"/>
    <property type="match status" value="1"/>
</dbReference>
<dbReference type="Gene3D" id="2.40.420.20">
    <property type="match status" value="1"/>
</dbReference>
<reference evidence="5 6" key="1">
    <citation type="journal article" date="2010" name="Stand. Genomic Sci.">
        <title>Complete genome sequence of Desulfarculus baarsii type strain (2st14).</title>
        <authorList>
            <person name="Sun H."/>
            <person name="Spring S."/>
            <person name="Lapidus A."/>
            <person name="Davenport K."/>
            <person name="Del Rio T.G."/>
            <person name="Tice H."/>
            <person name="Nolan M."/>
            <person name="Copeland A."/>
            <person name="Cheng J.F."/>
            <person name="Lucas S."/>
            <person name="Tapia R."/>
            <person name="Goodwin L."/>
            <person name="Pitluck S."/>
            <person name="Ivanova N."/>
            <person name="Pagani I."/>
            <person name="Mavromatis K."/>
            <person name="Ovchinnikova G."/>
            <person name="Pati A."/>
            <person name="Chen A."/>
            <person name="Palaniappan K."/>
            <person name="Hauser L."/>
            <person name="Chang Y.J."/>
            <person name="Jeffries C.D."/>
            <person name="Detter J.C."/>
            <person name="Han C."/>
            <person name="Rohde M."/>
            <person name="Brambilla E."/>
            <person name="Goker M."/>
            <person name="Woyke T."/>
            <person name="Bristow J."/>
            <person name="Eisen J.A."/>
            <person name="Markowitz V."/>
            <person name="Hugenholtz P."/>
            <person name="Kyrpides N.C."/>
            <person name="Klenk H.P."/>
            <person name="Land M."/>
        </authorList>
    </citation>
    <scope>NUCLEOTIDE SEQUENCE [LARGE SCALE GENOMIC DNA]</scope>
    <source>
        <strain evidence="6">ATCC 33931 / DSM 2075 / LMG 7858 / VKM B-1802 / 2st14</strain>
    </source>
</reference>
<evidence type="ECO:0000259" key="2">
    <source>
        <dbReference type="Pfam" id="PF25917"/>
    </source>
</evidence>
<dbReference type="InterPro" id="IPR058792">
    <property type="entry name" value="Beta-barrel_RND_2"/>
</dbReference>
<sequence length="378" mass="40917">MSMIGKKMIWLIFVALTAAFLAGCGGEEQKAEVKARGVPVITQPATARQVEDILRQVGTLDSAMRSTMRARVDSSVVHLSFQEGARVKKGDVLVRLDDAKILAAIDNLQAGIKQLGVKLAFQQKTLERNRQLLKRSAIAQHQFDSLESDFHQTELAITQAKADLARQREMLADTVISAPFDGVVGARTIAVGDYLKTGDKVVTVVGLDPLEVGFNVPERYKPKLALGHKVHVQVAAEGDRLFDGEIFFIAPIVDPATRSFQVKARVGNRDGRLNPGMFANVRLVADVRPQAVTIPWTAVIVTEEGSYAYVVENGKAKKVVLNLGQVTHDWAEVLDGAIKPGDELIVEGKFAARDGAPVVIKNQGQEKTSPAGQAKQGA</sequence>
<dbReference type="PROSITE" id="PS51257">
    <property type="entry name" value="PROKAR_LIPOPROTEIN"/>
    <property type="match status" value="1"/>
</dbReference>
<dbReference type="SUPFAM" id="SSF111369">
    <property type="entry name" value="HlyD-like secretion proteins"/>
    <property type="match status" value="1"/>
</dbReference>
<dbReference type="InterPro" id="IPR006143">
    <property type="entry name" value="RND_pump_MFP"/>
</dbReference>
<dbReference type="InterPro" id="IPR058637">
    <property type="entry name" value="YknX-like_C"/>
</dbReference>
<dbReference type="Gene3D" id="2.40.30.170">
    <property type="match status" value="1"/>
</dbReference>
<dbReference type="RefSeq" id="WP_013257450.1">
    <property type="nucleotide sequence ID" value="NC_014365.1"/>
</dbReference>
<dbReference type="AlphaFoldDB" id="E1QEK9"/>
<feature type="domain" description="Multidrug resistance protein MdtA-like barrel-sandwich hybrid" evidence="2">
    <location>
        <begin position="67"/>
        <end position="205"/>
    </location>
</feature>
<comment type="similarity">
    <text evidence="1">Belongs to the membrane fusion protein (MFP) (TC 8.A.1) family.</text>
</comment>
<evidence type="ECO:0000313" key="6">
    <source>
        <dbReference type="Proteomes" id="UP000009047"/>
    </source>
</evidence>
<dbReference type="NCBIfam" id="TIGR01730">
    <property type="entry name" value="RND_mfp"/>
    <property type="match status" value="1"/>
</dbReference>
<dbReference type="PANTHER" id="PTHR30469:SF15">
    <property type="entry name" value="HLYD FAMILY OF SECRETION PROTEINS"/>
    <property type="match status" value="1"/>
</dbReference>
<dbReference type="Gene3D" id="1.10.287.470">
    <property type="entry name" value="Helix hairpin bin"/>
    <property type="match status" value="1"/>
</dbReference>
<dbReference type="STRING" id="644282.Deba_0623"/>
<dbReference type="Pfam" id="PF25989">
    <property type="entry name" value="YknX_C"/>
    <property type="match status" value="1"/>
</dbReference>
<evidence type="ECO:0000259" key="4">
    <source>
        <dbReference type="Pfam" id="PF25989"/>
    </source>
</evidence>
<dbReference type="EMBL" id="CP002085">
    <property type="protein sequence ID" value="ADK83995.1"/>
    <property type="molecule type" value="Genomic_DNA"/>
</dbReference>
<keyword evidence="6" id="KW-1185">Reference proteome</keyword>
<dbReference type="FunFam" id="2.40.30.170:FF:000010">
    <property type="entry name" value="Efflux RND transporter periplasmic adaptor subunit"/>
    <property type="match status" value="1"/>
</dbReference>
<dbReference type="PANTHER" id="PTHR30469">
    <property type="entry name" value="MULTIDRUG RESISTANCE PROTEIN MDTA"/>
    <property type="match status" value="1"/>
</dbReference>
<dbReference type="KEGG" id="dbr:Deba_0623"/>
<feature type="domain" description="YknX-like C-terminal permuted SH3-like" evidence="4">
    <location>
        <begin position="291"/>
        <end position="359"/>
    </location>
</feature>
<dbReference type="eggNOG" id="COG0845">
    <property type="taxonomic scope" value="Bacteria"/>
</dbReference>
<evidence type="ECO:0000256" key="1">
    <source>
        <dbReference type="ARBA" id="ARBA00009477"/>
    </source>
</evidence>
<dbReference type="HOGENOM" id="CLU_018816_1_2_7"/>
<organism evidence="5 6">
    <name type="scientific">Desulfarculus baarsii (strain ATCC 33931 / DSM 2075 / LMG 7858 / VKM B-1802 / 2st14)</name>
    <dbReference type="NCBI Taxonomy" id="644282"/>
    <lineage>
        <taxon>Bacteria</taxon>
        <taxon>Pseudomonadati</taxon>
        <taxon>Thermodesulfobacteriota</taxon>
        <taxon>Desulfarculia</taxon>
        <taxon>Desulfarculales</taxon>
        <taxon>Desulfarculaceae</taxon>
        <taxon>Desulfarculus</taxon>
    </lineage>
</organism>
<proteinExistence type="inferred from homology"/>
<gene>
    <name evidence="5" type="ordered locus">Deba_0623</name>
</gene>